<evidence type="ECO:0008006" key="3">
    <source>
        <dbReference type="Google" id="ProtNLM"/>
    </source>
</evidence>
<dbReference type="OrthoDB" id="330671at2759"/>
<dbReference type="AlphaFoldDB" id="A0A151ZB94"/>
<dbReference type="InParanoid" id="A0A151ZB94"/>
<evidence type="ECO:0000313" key="1">
    <source>
        <dbReference type="EMBL" id="KYQ91217.1"/>
    </source>
</evidence>
<accession>A0A151ZB94</accession>
<comment type="caution">
    <text evidence="1">The sequence shown here is derived from an EMBL/GenBank/DDBJ whole genome shotgun (WGS) entry which is preliminary data.</text>
</comment>
<proteinExistence type="predicted"/>
<protein>
    <recommendedName>
        <fullName evidence="3">Cytidyltransferase-like domain-containing protein</fullName>
    </recommendedName>
</protein>
<dbReference type="EMBL" id="LODT01000035">
    <property type="protein sequence ID" value="KYQ91217.1"/>
    <property type="molecule type" value="Genomic_DNA"/>
</dbReference>
<dbReference type="STRING" id="361077.A0A151ZB94"/>
<gene>
    <name evidence="1" type="ORF">DLAC_08143</name>
</gene>
<dbReference type="Gene3D" id="3.40.50.620">
    <property type="entry name" value="HUPs"/>
    <property type="match status" value="1"/>
</dbReference>
<name>A0A151ZB94_TIELA</name>
<dbReference type="InterPro" id="IPR014729">
    <property type="entry name" value="Rossmann-like_a/b/a_fold"/>
</dbReference>
<reference evidence="1 2" key="1">
    <citation type="submission" date="2015-12" db="EMBL/GenBank/DDBJ databases">
        <title>Dictyostelia acquired genes for synthesis and detection of signals that induce cell-type specialization by lateral gene transfer from prokaryotes.</title>
        <authorList>
            <person name="Gloeckner G."/>
            <person name="Schaap P."/>
        </authorList>
    </citation>
    <scope>NUCLEOTIDE SEQUENCE [LARGE SCALE GENOMIC DNA]</scope>
    <source>
        <strain evidence="1 2">TK</strain>
    </source>
</reference>
<dbReference type="SUPFAM" id="SSF52374">
    <property type="entry name" value="Nucleotidylyl transferase"/>
    <property type="match status" value="1"/>
</dbReference>
<organism evidence="1 2">
    <name type="scientific">Tieghemostelium lacteum</name>
    <name type="common">Slime mold</name>
    <name type="synonym">Dictyostelium lacteum</name>
    <dbReference type="NCBI Taxonomy" id="361077"/>
    <lineage>
        <taxon>Eukaryota</taxon>
        <taxon>Amoebozoa</taxon>
        <taxon>Evosea</taxon>
        <taxon>Eumycetozoa</taxon>
        <taxon>Dictyostelia</taxon>
        <taxon>Dictyosteliales</taxon>
        <taxon>Raperosteliaceae</taxon>
        <taxon>Tieghemostelium</taxon>
    </lineage>
</organism>
<dbReference type="Proteomes" id="UP000076078">
    <property type="component" value="Unassembled WGS sequence"/>
</dbReference>
<evidence type="ECO:0000313" key="2">
    <source>
        <dbReference type="Proteomes" id="UP000076078"/>
    </source>
</evidence>
<keyword evidence="2" id="KW-1185">Reference proteome</keyword>
<sequence length="404" mass="47108">MSTYNCNNINTETNLLLIDNNVKKRLNYQLLKYTLENIKIDSATLYICIINIDFKNFNLYVDSNYFHLQIEKVIKVLEYYYEKAYDIIVDLEKVLDYSVTILLPELYQIENDINQIKLTDPLVDPLINIKFLYSYIMSMISAIEHQHKKPSRKLYMSSALMTLPFLTTLIEHEFQNSNILMNVYPEMVFKYSDLLKTELGTIRKSNQLLYTIPPITTYKFNHVYVGGFFDYFHLGHKEYLSIGALVSKNKFFISVLQKPSISNNSFTSNSSLGDIMNSRIDSSPLKSKDDLSQSIDIRMDQIRQFFRLFHPHHSSIEIITNNRCNNIALCPMTFVEIGSIAIIVPTETIQTAEKLNEIRNQRQLTPIQLFKIKELTHNQMKICSTNIRALVFSRINAHQNEVDI</sequence>